<organism evidence="1 2">
    <name type="scientific">Hibiscus sabdariffa</name>
    <name type="common">roselle</name>
    <dbReference type="NCBI Taxonomy" id="183260"/>
    <lineage>
        <taxon>Eukaryota</taxon>
        <taxon>Viridiplantae</taxon>
        <taxon>Streptophyta</taxon>
        <taxon>Embryophyta</taxon>
        <taxon>Tracheophyta</taxon>
        <taxon>Spermatophyta</taxon>
        <taxon>Magnoliopsida</taxon>
        <taxon>eudicotyledons</taxon>
        <taxon>Gunneridae</taxon>
        <taxon>Pentapetalae</taxon>
        <taxon>rosids</taxon>
        <taxon>malvids</taxon>
        <taxon>Malvales</taxon>
        <taxon>Malvaceae</taxon>
        <taxon>Malvoideae</taxon>
        <taxon>Hibiscus</taxon>
    </lineage>
</organism>
<evidence type="ECO:0000313" key="2">
    <source>
        <dbReference type="Proteomes" id="UP001472677"/>
    </source>
</evidence>
<reference evidence="1 2" key="1">
    <citation type="journal article" date="2024" name="G3 (Bethesda)">
        <title>Genome assembly of Hibiscus sabdariffa L. provides insights into metabolisms of medicinal natural products.</title>
        <authorList>
            <person name="Kim T."/>
        </authorList>
    </citation>
    <scope>NUCLEOTIDE SEQUENCE [LARGE SCALE GENOMIC DNA]</scope>
    <source>
        <strain evidence="1">TK-2024</strain>
        <tissue evidence="1">Old leaves</tissue>
    </source>
</reference>
<name>A0ABR2AJT2_9ROSI</name>
<evidence type="ECO:0000313" key="1">
    <source>
        <dbReference type="EMBL" id="KAK8493267.1"/>
    </source>
</evidence>
<comment type="caution">
    <text evidence="1">The sequence shown here is derived from an EMBL/GenBank/DDBJ whole genome shotgun (WGS) entry which is preliminary data.</text>
</comment>
<dbReference type="EMBL" id="JBBPBM010000627">
    <property type="protein sequence ID" value="KAK8493267.1"/>
    <property type="molecule type" value="Genomic_DNA"/>
</dbReference>
<accession>A0ABR2AJT2</accession>
<keyword evidence="2" id="KW-1185">Reference proteome</keyword>
<proteinExistence type="predicted"/>
<sequence>MLTPQKMFNSSRDHTSIASLFRYIFLVPFHCKLKTIWPVTVGGALWSVWLARCENVFNGKAIIVKELVFLTKLRSLFWIKTAKDDCDFDINEWWTNPASIIKPCTPTRVDWSPPTPCSLKFNIDRVAKGNKIVVGVFSGMRQEFCELYSLNSCRLGLGFCGACVYQIRP</sequence>
<gene>
    <name evidence="1" type="ORF">V6N12_055786</name>
</gene>
<protein>
    <submittedName>
        <fullName evidence="1">Uncharacterized protein</fullName>
    </submittedName>
</protein>
<dbReference type="Proteomes" id="UP001472677">
    <property type="component" value="Unassembled WGS sequence"/>
</dbReference>